<feature type="compositionally biased region" description="Low complexity" evidence="1">
    <location>
        <begin position="201"/>
        <end position="217"/>
    </location>
</feature>
<sequence>MATRKNPIDTNGHHENGRHTNRIPPTDDLDHRDSRQIKQRIDQTRGAMDETLDELGERLNPRNLLDDVLSIFQSPSSRNTAKQVGDSASDFATNLGRQVRDNPIGASLVGAGLAWLALGNRREEAEDNCEPIPRRRALQDDFMVGGERLDDDPGYYTEDDLLLDTQYDVGESQSDIVVPESYRDDGSDENSPGLTEKARRTTASAASSTGDAFSSAWDSTKSTASSAAASVSDTASSTGDAISDAACSAVDGVKSAASSVGDAVSSAGATTKDTSRRAYLRSRAAARDAARGTRQTGRQSARQVASASSQAGEQISRACSATARRVERAHDEAPLALGLGIMALGAIAGALIPRTRREDELMGETSDEAIRQTRSHAEQVYQRGQEAVENTVETAKQSAESQGLTGESLAERAARTVEKAADSISDAAKEEGLHPQQLKDDAKAVADDAAEQAKSESADLKSDAKAEAAKVDQDAKKAIES</sequence>
<feature type="region of interest" description="Disordered" evidence="1">
    <location>
        <begin position="1"/>
        <end position="34"/>
    </location>
</feature>
<evidence type="ECO:0008006" key="4">
    <source>
        <dbReference type="Google" id="ProtNLM"/>
    </source>
</evidence>
<reference evidence="2 3" key="1">
    <citation type="submission" date="2019-08" db="EMBL/GenBank/DDBJ databases">
        <title>Deep-cultivation of Planctomycetes and their phenomic and genomic characterization uncovers novel biology.</title>
        <authorList>
            <person name="Wiegand S."/>
            <person name="Jogler M."/>
            <person name="Boedeker C."/>
            <person name="Pinto D."/>
            <person name="Vollmers J."/>
            <person name="Rivas-Marin E."/>
            <person name="Kohn T."/>
            <person name="Peeters S.H."/>
            <person name="Heuer A."/>
            <person name="Rast P."/>
            <person name="Oberbeckmann S."/>
            <person name="Bunk B."/>
            <person name="Jeske O."/>
            <person name="Meyerdierks A."/>
            <person name="Storesund J.E."/>
            <person name="Kallscheuer N."/>
            <person name="Luecker S."/>
            <person name="Lage O.M."/>
            <person name="Pohl T."/>
            <person name="Merkel B.J."/>
            <person name="Hornburger P."/>
            <person name="Mueller R.-W."/>
            <person name="Bruemmer F."/>
            <person name="Labrenz M."/>
            <person name="Spormann A.M."/>
            <person name="Op Den Camp H."/>
            <person name="Overmann J."/>
            <person name="Amann R."/>
            <person name="Jetten M.S.M."/>
            <person name="Mascher T."/>
            <person name="Medema M.H."/>
            <person name="Devos D.P."/>
            <person name="Kaster A.-K."/>
            <person name="Ovreas L."/>
            <person name="Rohde M."/>
            <person name="Galperin M.Y."/>
            <person name="Jogler C."/>
        </authorList>
    </citation>
    <scope>NUCLEOTIDE SEQUENCE [LARGE SCALE GENOMIC DNA]</scope>
    <source>
        <strain evidence="2 3">LF1</strain>
    </source>
</reference>
<protein>
    <recommendedName>
        <fullName evidence="4">DUF3618 domain-containing protein</fullName>
    </recommendedName>
</protein>
<evidence type="ECO:0000256" key="1">
    <source>
        <dbReference type="SAM" id="MobiDB-lite"/>
    </source>
</evidence>
<feature type="compositionally biased region" description="Polar residues" evidence="1">
    <location>
        <begin position="396"/>
        <end position="405"/>
    </location>
</feature>
<evidence type="ECO:0000313" key="3">
    <source>
        <dbReference type="Proteomes" id="UP000322699"/>
    </source>
</evidence>
<proteinExistence type="predicted"/>
<dbReference type="OrthoDB" id="292363at2"/>
<evidence type="ECO:0000313" key="2">
    <source>
        <dbReference type="EMBL" id="KAA1261155.1"/>
    </source>
</evidence>
<dbReference type="Pfam" id="PF12277">
    <property type="entry name" value="DUF3618"/>
    <property type="match status" value="1"/>
</dbReference>
<dbReference type="Gene3D" id="1.10.287.700">
    <property type="entry name" value="Helix hairpin bin"/>
    <property type="match status" value="1"/>
</dbReference>
<keyword evidence="3" id="KW-1185">Reference proteome</keyword>
<name>A0A5B1CMM1_9BACT</name>
<dbReference type="RefSeq" id="WP_068260010.1">
    <property type="nucleotide sequence ID" value="NZ_LWSK01000013.1"/>
</dbReference>
<feature type="region of interest" description="Disordered" evidence="1">
    <location>
        <begin position="167"/>
        <end position="217"/>
    </location>
</feature>
<dbReference type="Proteomes" id="UP000322699">
    <property type="component" value="Unassembled WGS sequence"/>
</dbReference>
<dbReference type="EMBL" id="VRLW01000001">
    <property type="protein sequence ID" value="KAA1261155.1"/>
    <property type="molecule type" value="Genomic_DNA"/>
</dbReference>
<feature type="compositionally biased region" description="Low complexity" evidence="1">
    <location>
        <begin position="298"/>
        <end position="311"/>
    </location>
</feature>
<gene>
    <name evidence="2" type="ORF">LF1_37000</name>
</gene>
<dbReference type="AlphaFoldDB" id="A0A5B1CMM1"/>
<feature type="region of interest" description="Disordered" evidence="1">
    <location>
        <begin position="283"/>
        <end position="315"/>
    </location>
</feature>
<dbReference type="InterPro" id="IPR022062">
    <property type="entry name" value="DUF3618"/>
</dbReference>
<organism evidence="2 3">
    <name type="scientific">Rubripirellula obstinata</name>
    <dbReference type="NCBI Taxonomy" id="406547"/>
    <lineage>
        <taxon>Bacteria</taxon>
        <taxon>Pseudomonadati</taxon>
        <taxon>Planctomycetota</taxon>
        <taxon>Planctomycetia</taxon>
        <taxon>Pirellulales</taxon>
        <taxon>Pirellulaceae</taxon>
        <taxon>Rubripirellula</taxon>
    </lineage>
</organism>
<accession>A0A5B1CMM1</accession>
<comment type="caution">
    <text evidence="2">The sequence shown here is derived from an EMBL/GenBank/DDBJ whole genome shotgun (WGS) entry which is preliminary data.</text>
</comment>
<feature type="region of interest" description="Disordered" evidence="1">
    <location>
        <begin position="396"/>
        <end position="481"/>
    </location>
</feature>
<feature type="compositionally biased region" description="Basic and acidic residues" evidence="1">
    <location>
        <begin position="409"/>
        <end position="481"/>
    </location>
</feature>